<protein>
    <submittedName>
        <fullName evidence="1">Type II/IV secretion system ATP hydrolase TadA/VirB11/CpaF, TadA subfamily</fullName>
    </submittedName>
</protein>
<dbReference type="GO" id="GO:0016787">
    <property type="term" value="F:hydrolase activity"/>
    <property type="evidence" value="ECO:0007669"/>
    <property type="project" value="UniProtKB-KW"/>
</dbReference>
<proteinExistence type="predicted"/>
<sequence>DGSMTTLHANNTADALRRLEILVLMAVDLPVVSIHRQIASAIDVVVQIRRLPGGRRMITQISEIAGYDPERKNLIQLDIFRSENDGPLQPTGYLPTFIDTLVERNLLNLEFLYGNGKNTLSAKTN</sequence>
<accession>A0A3B1E7K5</accession>
<organism evidence="1">
    <name type="scientific">hydrothermal vent metagenome</name>
    <dbReference type="NCBI Taxonomy" id="652676"/>
    <lineage>
        <taxon>unclassified sequences</taxon>
        <taxon>metagenomes</taxon>
        <taxon>ecological metagenomes</taxon>
    </lineage>
</organism>
<dbReference type="AlphaFoldDB" id="A0A3B1E7K5"/>
<dbReference type="EMBL" id="UOGL01000366">
    <property type="protein sequence ID" value="VAX39757.1"/>
    <property type="molecule type" value="Genomic_DNA"/>
</dbReference>
<dbReference type="Gene3D" id="3.40.50.300">
    <property type="entry name" value="P-loop containing nucleotide triphosphate hydrolases"/>
    <property type="match status" value="1"/>
</dbReference>
<name>A0A3B1E7K5_9ZZZZ</name>
<reference evidence="1" key="1">
    <citation type="submission" date="2018-06" db="EMBL/GenBank/DDBJ databases">
        <authorList>
            <person name="Zhirakovskaya E."/>
        </authorList>
    </citation>
    <scope>NUCLEOTIDE SEQUENCE</scope>
</reference>
<evidence type="ECO:0000313" key="1">
    <source>
        <dbReference type="EMBL" id="VAX39757.1"/>
    </source>
</evidence>
<dbReference type="InterPro" id="IPR027417">
    <property type="entry name" value="P-loop_NTPase"/>
</dbReference>
<keyword evidence="1" id="KW-0378">Hydrolase</keyword>
<feature type="non-terminal residue" evidence="1">
    <location>
        <position position="1"/>
    </location>
</feature>
<gene>
    <name evidence="1" type="ORF">MNBD_PLANCTO02-1552</name>
</gene>